<sequence length="191" mass="20796">MNLKGGLAGLLGAGILTLSGCEPPPKTEDTVPVQRYVAKLVSYTGPAYNSRIGFYLDLSRPSGQNRFFVLDLRRRKVLAAGLCCSGRTTALGKVVYSNTPDSHCSSRGLAKVSYAYTGTFGRAYKLVGLHPSNSNIFSRFIVLHAHSCVPATPQALPICRSQGCPTVNPQFLRTLDGYIRKSRRPILLYTQ</sequence>
<evidence type="ECO:0000313" key="1">
    <source>
        <dbReference type="EMBL" id="RSK29928.1"/>
    </source>
</evidence>
<dbReference type="PANTHER" id="PTHR38477:SF1">
    <property type="entry name" value="MUREIN L,D-TRANSPEPTIDASE CATALYTIC DOMAIN FAMILY PROTEIN"/>
    <property type="match status" value="1"/>
</dbReference>
<organism evidence="1 2">
    <name type="scientific">Hymenobacter metallilatus</name>
    <dbReference type="NCBI Taxonomy" id="2493666"/>
    <lineage>
        <taxon>Bacteria</taxon>
        <taxon>Pseudomonadati</taxon>
        <taxon>Bacteroidota</taxon>
        <taxon>Cytophagia</taxon>
        <taxon>Cytophagales</taxon>
        <taxon>Hymenobacteraceae</taxon>
        <taxon>Hymenobacter</taxon>
    </lineage>
</organism>
<reference evidence="1 2" key="1">
    <citation type="submission" date="2018-12" db="EMBL/GenBank/DDBJ databases">
        <authorList>
            <person name="Feng G."/>
            <person name="Zhu H."/>
        </authorList>
    </citation>
    <scope>NUCLEOTIDE SEQUENCE [LARGE SCALE GENOMIC DNA]</scope>
    <source>
        <strain evidence="1 2">9PBR-2</strain>
    </source>
</reference>
<dbReference type="RefSeq" id="WP_125432625.1">
    <property type="nucleotide sequence ID" value="NZ_RWIS01000011.1"/>
</dbReference>
<keyword evidence="2" id="KW-1185">Reference proteome</keyword>
<gene>
    <name evidence="1" type="ORF">EI290_16465</name>
</gene>
<evidence type="ECO:0000313" key="2">
    <source>
        <dbReference type="Proteomes" id="UP000280066"/>
    </source>
</evidence>
<protein>
    <recommendedName>
        <fullName evidence="3">Peptidase</fullName>
    </recommendedName>
</protein>
<accession>A0A3R9MTY3</accession>
<dbReference type="AlphaFoldDB" id="A0A3R9MTY3"/>
<name>A0A3R9MTY3_9BACT</name>
<proteinExistence type="predicted"/>
<evidence type="ECO:0008006" key="3">
    <source>
        <dbReference type="Google" id="ProtNLM"/>
    </source>
</evidence>
<dbReference type="InterPro" id="IPR032676">
    <property type="entry name" value="YkuD_2"/>
</dbReference>
<dbReference type="EMBL" id="RWIS01000011">
    <property type="protein sequence ID" value="RSK29928.1"/>
    <property type="molecule type" value="Genomic_DNA"/>
</dbReference>
<dbReference type="Proteomes" id="UP000280066">
    <property type="component" value="Unassembled WGS sequence"/>
</dbReference>
<dbReference type="PROSITE" id="PS51257">
    <property type="entry name" value="PROKAR_LIPOPROTEIN"/>
    <property type="match status" value="1"/>
</dbReference>
<comment type="caution">
    <text evidence="1">The sequence shown here is derived from an EMBL/GenBank/DDBJ whole genome shotgun (WGS) entry which is preliminary data.</text>
</comment>
<dbReference type="Pfam" id="PF13645">
    <property type="entry name" value="YkuD_2"/>
    <property type="match status" value="1"/>
</dbReference>
<dbReference type="PANTHER" id="PTHR38477">
    <property type="entry name" value="HYPOTHETICAL EXPORTED PROTEIN"/>
    <property type="match status" value="1"/>
</dbReference>
<dbReference type="OrthoDB" id="1247236at2"/>